<dbReference type="EMBL" id="MT142614">
    <property type="protein sequence ID" value="QJA86096.1"/>
    <property type="molecule type" value="Genomic_DNA"/>
</dbReference>
<dbReference type="Pfam" id="PF02599">
    <property type="entry name" value="CsrA"/>
    <property type="match status" value="1"/>
</dbReference>
<evidence type="ECO:0000256" key="2">
    <source>
        <dbReference type="ARBA" id="ARBA00022845"/>
    </source>
</evidence>
<dbReference type="Gene3D" id="2.60.40.4380">
    <property type="entry name" value="Translational regulator CsrA"/>
    <property type="match status" value="1"/>
</dbReference>
<protein>
    <submittedName>
        <fullName evidence="4">Putative carbon storage regulator</fullName>
    </submittedName>
</protein>
<reference evidence="4" key="1">
    <citation type="submission" date="2020-03" db="EMBL/GenBank/DDBJ databases">
        <title>The deep terrestrial virosphere.</title>
        <authorList>
            <person name="Holmfeldt K."/>
            <person name="Nilsson E."/>
            <person name="Simone D."/>
            <person name="Lopez-Fernandez M."/>
            <person name="Wu X."/>
            <person name="de Brujin I."/>
            <person name="Lundin D."/>
            <person name="Andersson A."/>
            <person name="Bertilsson S."/>
            <person name="Dopson M."/>
        </authorList>
    </citation>
    <scope>NUCLEOTIDE SEQUENCE</scope>
    <source>
        <strain evidence="4">MM415B02139</strain>
    </source>
</reference>
<dbReference type="GO" id="GO:0006109">
    <property type="term" value="P:regulation of carbohydrate metabolic process"/>
    <property type="evidence" value="ECO:0007669"/>
    <property type="project" value="InterPro"/>
</dbReference>
<evidence type="ECO:0000256" key="1">
    <source>
        <dbReference type="ARBA" id="ARBA00022490"/>
    </source>
</evidence>
<dbReference type="HAMAP" id="MF_00167">
    <property type="entry name" value="CsrA"/>
    <property type="match status" value="1"/>
</dbReference>
<keyword evidence="2" id="KW-0810">Translation regulation</keyword>
<keyword evidence="1" id="KW-0963">Cytoplasm</keyword>
<sequence>MLVLSRKLRESIRIGDATVTVVRISPGRAKLAIEAPRDVVIARTELLGRATAGKERFTP</sequence>
<dbReference type="GO" id="GO:0048027">
    <property type="term" value="F:mRNA 5'-UTR binding"/>
    <property type="evidence" value="ECO:0007669"/>
    <property type="project" value="TreeGrafter"/>
</dbReference>
<organism evidence="4">
    <name type="scientific">viral metagenome</name>
    <dbReference type="NCBI Taxonomy" id="1070528"/>
    <lineage>
        <taxon>unclassified sequences</taxon>
        <taxon>metagenomes</taxon>
        <taxon>organismal metagenomes</taxon>
    </lineage>
</organism>
<dbReference type="GO" id="GO:0006402">
    <property type="term" value="P:mRNA catabolic process"/>
    <property type="evidence" value="ECO:0007669"/>
    <property type="project" value="InterPro"/>
</dbReference>
<dbReference type="AlphaFoldDB" id="A0A6M3KVH2"/>
<dbReference type="InterPro" id="IPR036107">
    <property type="entry name" value="CsrA_sf"/>
</dbReference>
<name>A0A6M3KVH2_9ZZZZ</name>
<evidence type="ECO:0000256" key="3">
    <source>
        <dbReference type="ARBA" id="ARBA00022884"/>
    </source>
</evidence>
<dbReference type="GO" id="GO:0045947">
    <property type="term" value="P:negative regulation of translational initiation"/>
    <property type="evidence" value="ECO:0007669"/>
    <property type="project" value="TreeGrafter"/>
</dbReference>
<dbReference type="GO" id="GO:0005829">
    <property type="term" value="C:cytosol"/>
    <property type="evidence" value="ECO:0007669"/>
    <property type="project" value="TreeGrafter"/>
</dbReference>
<dbReference type="SUPFAM" id="SSF117130">
    <property type="entry name" value="CsrA-like"/>
    <property type="match status" value="1"/>
</dbReference>
<keyword evidence="3" id="KW-0694">RNA-binding</keyword>
<dbReference type="PANTHER" id="PTHR34984">
    <property type="entry name" value="CARBON STORAGE REGULATOR"/>
    <property type="match status" value="1"/>
</dbReference>
<proteinExistence type="inferred from homology"/>
<dbReference type="PANTHER" id="PTHR34984:SF1">
    <property type="entry name" value="CARBON STORAGE REGULATOR"/>
    <property type="match status" value="1"/>
</dbReference>
<evidence type="ECO:0000313" key="4">
    <source>
        <dbReference type="EMBL" id="QJA86096.1"/>
    </source>
</evidence>
<gene>
    <name evidence="4" type="ORF">MM415B02139_0009</name>
</gene>
<accession>A0A6M3KVH2</accession>
<dbReference type="InterPro" id="IPR003751">
    <property type="entry name" value="CsrA"/>
</dbReference>